<sequence length="722" mass="78446">MALQNFKSLLYIVRMYATRMPEVKLEEARRFMEEIFMSVDVPEREAKAHADLLLHADSVGHNSHGMNRLKFYVNDCKNGACCPAAKPIILNETGATAWVDGCYTLGATTGNFCMDLVIRKAKKCGIGWVAAKNCTHNGMASYWAKRAECHGCIGMAFTNTQAVQVPTRSKRRALGTNPISIVAPANNNDRVLIDLATSTVAMGKIEVAAKKNESIPLGWALDSSGKPTTDSKAALKAALLMPLGGTEKNSGFKGYALAVMVEILCSALSGSNPSHKIPEWDKTSTKGPQKIGHCYAAINPTCFAPGFKDRVSELLCTWRGLTPVDPKRPVLAPGDMERMRLKVTKKRGTVFYPQRDIEILKELAERMPEVKLEEVRRFMEEILMAVDVPEREAKAHADLLLYADSVGHKSHGLNRLRNYVNDCKTGACCPAATPTILNETEATAWVDAGHSLGATTGNFCMDLAIKKANKCGVGWVSAKNCTHNGMAGYWAMQAERQGFIGLTFTNSPPVLVPTRSKERALGTNPIAMAAPGTNGDQLGVDLATSTVALGKIEVFAQKNEPIPLGWALDPDGHATTDAKAAVKAGLLMPLGGEEKNGGFKGYALAVMVEVLCSGLSGSSPSHKIPQWNQTDSKNRLNLGQCYVAINPECFAPGFPDRLSEYLDTLRNLEPADPTRPVIVPGDKARERLKSTQERGTVVYPQKELDDMTELAEQYQVRPLQVV</sequence>
<reference evidence="4" key="1">
    <citation type="submission" date="2025-08" db="UniProtKB">
        <authorList>
            <consortium name="RefSeq"/>
        </authorList>
    </citation>
    <scope>IDENTIFICATION</scope>
</reference>
<dbReference type="InParanoid" id="A0A7E5WTY9"/>
<dbReference type="InterPro" id="IPR003767">
    <property type="entry name" value="Malate/L-lactate_DH-like"/>
</dbReference>
<gene>
    <name evidence="4" type="primary">LOC113505307</name>
</gene>
<dbReference type="Proteomes" id="UP000322000">
    <property type="component" value="Chromosome 2"/>
</dbReference>
<dbReference type="OrthoDB" id="7881616at2759"/>
<dbReference type="Gene3D" id="3.30.1370.60">
    <property type="entry name" value="Hypothetical oxidoreductase yiak, domain 2"/>
    <property type="match status" value="2"/>
</dbReference>
<evidence type="ECO:0000313" key="3">
    <source>
        <dbReference type="Proteomes" id="UP000322000"/>
    </source>
</evidence>
<dbReference type="GO" id="GO:0016491">
    <property type="term" value="F:oxidoreductase activity"/>
    <property type="evidence" value="ECO:0007669"/>
    <property type="project" value="UniProtKB-KW"/>
</dbReference>
<evidence type="ECO:0000256" key="1">
    <source>
        <dbReference type="ARBA" id="ARBA00006056"/>
    </source>
</evidence>
<keyword evidence="3" id="KW-1185">Reference proteome</keyword>
<name>A0A7E5WTY9_TRINI</name>
<dbReference type="GeneID" id="113505307"/>
<organism evidence="3 4">
    <name type="scientific">Trichoplusia ni</name>
    <name type="common">Cabbage looper</name>
    <dbReference type="NCBI Taxonomy" id="7111"/>
    <lineage>
        <taxon>Eukaryota</taxon>
        <taxon>Metazoa</taxon>
        <taxon>Ecdysozoa</taxon>
        <taxon>Arthropoda</taxon>
        <taxon>Hexapoda</taxon>
        <taxon>Insecta</taxon>
        <taxon>Pterygota</taxon>
        <taxon>Neoptera</taxon>
        <taxon>Endopterygota</taxon>
        <taxon>Lepidoptera</taxon>
        <taxon>Glossata</taxon>
        <taxon>Ditrysia</taxon>
        <taxon>Noctuoidea</taxon>
        <taxon>Noctuidae</taxon>
        <taxon>Plusiinae</taxon>
        <taxon>Trichoplusia</taxon>
    </lineage>
</organism>
<proteinExistence type="inferred from homology"/>
<dbReference type="InterPro" id="IPR036111">
    <property type="entry name" value="Mal/L-sulfo/L-lacto_DH-like_sf"/>
</dbReference>
<dbReference type="InterPro" id="IPR043144">
    <property type="entry name" value="Mal/L-sulf/L-lact_DH-like_ah"/>
</dbReference>
<dbReference type="Gene3D" id="1.10.1530.10">
    <property type="match status" value="2"/>
</dbReference>
<dbReference type="RefSeq" id="XP_026743737.1">
    <property type="nucleotide sequence ID" value="XM_026887936.1"/>
</dbReference>
<evidence type="ECO:0000313" key="4">
    <source>
        <dbReference type="RefSeq" id="XP_026743737.1"/>
    </source>
</evidence>
<accession>A0A7E5WTY9</accession>
<dbReference type="Pfam" id="PF02615">
    <property type="entry name" value="Ldh_2"/>
    <property type="match status" value="2"/>
</dbReference>
<evidence type="ECO:0000256" key="2">
    <source>
        <dbReference type="ARBA" id="ARBA00023002"/>
    </source>
</evidence>
<dbReference type="AlphaFoldDB" id="A0A7E5WTY9"/>
<comment type="similarity">
    <text evidence="1">Belongs to the LDH2/MDH2 oxidoreductase family.</text>
</comment>
<dbReference type="SUPFAM" id="SSF89733">
    <property type="entry name" value="L-sulfolactate dehydrogenase-like"/>
    <property type="match status" value="2"/>
</dbReference>
<dbReference type="PANTHER" id="PTHR11091:SF0">
    <property type="entry name" value="MALATE DEHYDROGENASE"/>
    <property type="match status" value="1"/>
</dbReference>
<keyword evidence="2" id="KW-0560">Oxidoreductase</keyword>
<dbReference type="InterPro" id="IPR043143">
    <property type="entry name" value="Mal/L-sulf/L-lact_DH-like_NADP"/>
</dbReference>
<protein>
    <submittedName>
        <fullName evidence="4">Uncharacterized protein LOC113505307</fullName>
    </submittedName>
</protein>
<dbReference type="KEGG" id="tnl:113505307"/>
<dbReference type="PANTHER" id="PTHR11091">
    <property type="entry name" value="OXIDOREDUCTASE-RELATED"/>
    <property type="match status" value="1"/>
</dbReference>